<dbReference type="RefSeq" id="WP_152195451.1">
    <property type="nucleotide sequence ID" value="NZ_VUKD01000003.1"/>
</dbReference>
<evidence type="ECO:0000313" key="2">
    <source>
        <dbReference type="EMBL" id="MPV38568.1"/>
    </source>
</evidence>
<protein>
    <submittedName>
        <fullName evidence="2">DUF3093 family protein</fullName>
    </submittedName>
</protein>
<proteinExistence type="predicted"/>
<keyword evidence="1" id="KW-0472">Membrane</keyword>
<dbReference type="EMBL" id="WHPC01000089">
    <property type="protein sequence ID" value="MPV38568.1"/>
    <property type="molecule type" value="Genomic_DNA"/>
</dbReference>
<dbReference type="OrthoDB" id="3217020at2"/>
<keyword evidence="1" id="KW-0812">Transmembrane</keyword>
<feature type="transmembrane region" description="Helical" evidence="1">
    <location>
        <begin position="21"/>
        <end position="40"/>
    </location>
</feature>
<reference evidence="2 3" key="1">
    <citation type="submission" date="2019-10" db="EMBL/GenBank/DDBJ databases">
        <title>Georgenia wutianyii sp. nov. and Georgenia yuyongxinii sp. nov. isolated from plateau pika (Ochotona curzoniae) in the Qinghai-Tibet plateau of China.</title>
        <authorList>
            <person name="Tian Z."/>
        </authorList>
    </citation>
    <scope>NUCLEOTIDE SEQUENCE [LARGE SCALE GENOMIC DNA]</scope>
    <source>
        <strain evidence="2 3">JCM 19765</strain>
    </source>
</reference>
<dbReference type="Proteomes" id="UP000437709">
    <property type="component" value="Unassembled WGS sequence"/>
</dbReference>
<organism evidence="2 3">
    <name type="scientific">Georgenia subflava</name>
    <dbReference type="NCBI Taxonomy" id="1622177"/>
    <lineage>
        <taxon>Bacteria</taxon>
        <taxon>Bacillati</taxon>
        <taxon>Actinomycetota</taxon>
        <taxon>Actinomycetes</taxon>
        <taxon>Micrococcales</taxon>
        <taxon>Bogoriellaceae</taxon>
        <taxon>Georgenia</taxon>
    </lineage>
</organism>
<dbReference type="Pfam" id="PF11292">
    <property type="entry name" value="DUF3093"/>
    <property type="match status" value="1"/>
</dbReference>
<dbReference type="InterPro" id="IPR021443">
    <property type="entry name" value="DUF3093"/>
</dbReference>
<feature type="transmembrane region" description="Helical" evidence="1">
    <location>
        <begin position="46"/>
        <end position="63"/>
    </location>
</feature>
<evidence type="ECO:0000313" key="3">
    <source>
        <dbReference type="Proteomes" id="UP000437709"/>
    </source>
</evidence>
<keyword evidence="1" id="KW-1133">Transmembrane helix</keyword>
<accession>A0A6N7EN66</accession>
<evidence type="ECO:0000256" key="1">
    <source>
        <dbReference type="SAM" id="Phobius"/>
    </source>
</evidence>
<sequence>MEKTSTRPGTALFEERLSPSPAVHLLSLLVGGGAALAASAWGVVPAVVAGVLGVVGTSVLLVLSSPVVRVVAGGDPADGGDPRSVRLHAGRAVIPVEALGPAEILDADGVRRVMGVDADLRAWVCQRSWVRSGVRVPVVDERDATPYWLVCTRRPAQLVAALGRR</sequence>
<gene>
    <name evidence="2" type="ORF">GB881_16240</name>
</gene>
<comment type="caution">
    <text evidence="2">The sequence shown here is derived from an EMBL/GenBank/DDBJ whole genome shotgun (WGS) entry which is preliminary data.</text>
</comment>
<dbReference type="AlphaFoldDB" id="A0A6N7EN66"/>
<keyword evidence="3" id="KW-1185">Reference proteome</keyword>
<name>A0A6N7EN66_9MICO</name>